<dbReference type="GO" id="GO:0016020">
    <property type="term" value="C:membrane"/>
    <property type="evidence" value="ECO:0007669"/>
    <property type="project" value="TreeGrafter"/>
</dbReference>
<reference evidence="3 4" key="1">
    <citation type="submission" date="2020-03" db="EMBL/GenBank/DDBJ databases">
        <title>Hydrogenophaga sp. nov. isolated from cyanobacterial mat.</title>
        <authorList>
            <person name="Thorat V."/>
            <person name="Kirdat K."/>
            <person name="Tiwarekar B."/>
            <person name="Costa E.D."/>
            <person name="Yadav A."/>
        </authorList>
    </citation>
    <scope>NUCLEOTIDE SEQUENCE [LARGE SCALE GENOMIC DNA]</scope>
    <source>
        <strain evidence="3 4">BA0156</strain>
    </source>
</reference>
<dbReference type="Pfam" id="PF01757">
    <property type="entry name" value="Acyl_transf_3"/>
    <property type="match status" value="1"/>
</dbReference>
<evidence type="ECO:0000256" key="1">
    <source>
        <dbReference type="SAM" id="Phobius"/>
    </source>
</evidence>
<accession>A0A6G8IM22</accession>
<protein>
    <submittedName>
        <fullName evidence="3">Acyltransferase</fullName>
    </submittedName>
</protein>
<name>A0A6G8IM22_9BURK</name>
<feature type="transmembrane region" description="Helical" evidence="1">
    <location>
        <begin position="12"/>
        <end position="30"/>
    </location>
</feature>
<keyword evidence="4" id="KW-1185">Reference proteome</keyword>
<keyword evidence="1" id="KW-1133">Transmembrane helix</keyword>
<feature type="transmembrane region" description="Helical" evidence="1">
    <location>
        <begin position="311"/>
        <end position="332"/>
    </location>
</feature>
<dbReference type="GO" id="GO:0000271">
    <property type="term" value="P:polysaccharide biosynthetic process"/>
    <property type="evidence" value="ECO:0007669"/>
    <property type="project" value="TreeGrafter"/>
</dbReference>
<feature type="transmembrane region" description="Helical" evidence="1">
    <location>
        <begin position="170"/>
        <end position="190"/>
    </location>
</feature>
<dbReference type="EMBL" id="CP049989">
    <property type="protein sequence ID" value="QIM54076.1"/>
    <property type="molecule type" value="Genomic_DNA"/>
</dbReference>
<keyword evidence="1" id="KW-0472">Membrane</keyword>
<keyword evidence="1" id="KW-0812">Transmembrane</keyword>
<keyword evidence="3" id="KW-0808">Transferase</keyword>
<feature type="domain" description="Acyltransferase 3" evidence="2">
    <location>
        <begin position="7"/>
        <end position="324"/>
    </location>
</feature>
<dbReference type="Proteomes" id="UP000503162">
    <property type="component" value="Chromosome"/>
</dbReference>
<proteinExistence type="predicted"/>
<gene>
    <name evidence="3" type="ORF">G9Q37_18880</name>
</gene>
<dbReference type="KEGG" id="hcz:G9Q37_18880"/>
<evidence type="ECO:0000259" key="2">
    <source>
        <dbReference type="Pfam" id="PF01757"/>
    </source>
</evidence>
<feature type="transmembrane region" description="Helical" evidence="1">
    <location>
        <begin position="50"/>
        <end position="67"/>
    </location>
</feature>
<feature type="transmembrane region" description="Helical" evidence="1">
    <location>
        <begin position="199"/>
        <end position="218"/>
    </location>
</feature>
<dbReference type="RefSeq" id="WP_166229696.1">
    <property type="nucleotide sequence ID" value="NZ_CP049989.1"/>
</dbReference>
<organism evidence="3 4">
    <name type="scientific">Hydrogenophaga crocea</name>
    <dbReference type="NCBI Taxonomy" id="2716225"/>
    <lineage>
        <taxon>Bacteria</taxon>
        <taxon>Pseudomonadati</taxon>
        <taxon>Pseudomonadota</taxon>
        <taxon>Betaproteobacteria</taxon>
        <taxon>Burkholderiales</taxon>
        <taxon>Comamonadaceae</taxon>
        <taxon>Hydrogenophaga</taxon>
    </lineage>
</organism>
<sequence>MGRSLLIDTVKAVASQLIVLHHLSLYAPMADWLATAWPGFMAFLHQEGRLAVQPFLVVGGFLTVHSLHQRHLHSPLPLVWQRYLRLLPQFLVALVLVVLATWLMGQELAHEDWVSPLPTAGVLIAHVLFLQDVLGIPSLTAGAWYLAIDLQLFALFAVLAWFTARLDAPLANRVAPAVVAVATALSLLLFSRRPALDEWAIYHLAAYGLGALAAWARLHPPARAWWWAAMALVLVDASWDPRPRPLLAMATALALFAGSHLRWTAVSTPLRRAIAHLSDMSYSIFVCHFAVILLVSGLWNRLDLHGVGPALAWSAFAWALSIGVGVAVQRLCDRWMLRGRAPALGAAR</sequence>
<dbReference type="AlphaFoldDB" id="A0A6G8IM22"/>
<dbReference type="InterPro" id="IPR050879">
    <property type="entry name" value="Acyltransferase_3"/>
</dbReference>
<dbReference type="PANTHER" id="PTHR23028:SF131">
    <property type="entry name" value="BLR2367 PROTEIN"/>
    <property type="match status" value="1"/>
</dbReference>
<dbReference type="GO" id="GO:0016747">
    <property type="term" value="F:acyltransferase activity, transferring groups other than amino-acyl groups"/>
    <property type="evidence" value="ECO:0007669"/>
    <property type="project" value="InterPro"/>
</dbReference>
<feature type="transmembrane region" description="Helical" evidence="1">
    <location>
        <begin position="87"/>
        <end position="105"/>
    </location>
</feature>
<dbReference type="PANTHER" id="PTHR23028">
    <property type="entry name" value="ACETYLTRANSFERASE"/>
    <property type="match status" value="1"/>
</dbReference>
<evidence type="ECO:0000313" key="4">
    <source>
        <dbReference type="Proteomes" id="UP000503162"/>
    </source>
</evidence>
<dbReference type="InterPro" id="IPR002656">
    <property type="entry name" value="Acyl_transf_3_dom"/>
</dbReference>
<keyword evidence="3" id="KW-0012">Acyltransferase</keyword>
<evidence type="ECO:0000313" key="3">
    <source>
        <dbReference type="EMBL" id="QIM54076.1"/>
    </source>
</evidence>
<feature type="transmembrane region" description="Helical" evidence="1">
    <location>
        <begin position="143"/>
        <end position="164"/>
    </location>
</feature>
<feature type="transmembrane region" description="Helical" evidence="1">
    <location>
        <begin position="117"/>
        <end position="136"/>
    </location>
</feature>
<feature type="transmembrane region" description="Helical" evidence="1">
    <location>
        <begin position="280"/>
        <end position="299"/>
    </location>
</feature>